<accession>A0A267FK58</accession>
<evidence type="ECO:0000256" key="1">
    <source>
        <dbReference type="SAM" id="MobiDB-lite"/>
    </source>
</evidence>
<evidence type="ECO:0000313" key="3">
    <source>
        <dbReference type="EMBL" id="PAA74141.1"/>
    </source>
</evidence>
<organism evidence="3 4">
    <name type="scientific">Macrostomum lignano</name>
    <dbReference type="NCBI Taxonomy" id="282301"/>
    <lineage>
        <taxon>Eukaryota</taxon>
        <taxon>Metazoa</taxon>
        <taxon>Spiralia</taxon>
        <taxon>Lophotrochozoa</taxon>
        <taxon>Platyhelminthes</taxon>
        <taxon>Rhabditophora</taxon>
        <taxon>Macrostomorpha</taxon>
        <taxon>Macrostomida</taxon>
        <taxon>Macrostomidae</taxon>
        <taxon>Macrostomum</taxon>
    </lineage>
</organism>
<dbReference type="AlphaFoldDB" id="A0A267FK58"/>
<gene>
    <name evidence="2" type="ORF">BOX15_Mlig028686g1</name>
    <name evidence="3" type="ORF">BOX15_Mlig028686g2</name>
</gene>
<reference evidence="3 4" key="1">
    <citation type="submission" date="2017-06" db="EMBL/GenBank/DDBJ databases">
        <title>A platform for efficient transgenesis in Macrostomum lignano, a flatworm model organism for stem cell research.</title>
        <authorList>
            <person name="Berezikov E."/>
        </authorList>
    </citation>
    <scope>NUCLEOTIDE SEQUENCE [LARGE SCALE GENOMIC DNA]</scope>
    <source>
        <strain evidence="3">DV1</strain>
        <tissue evidence="3">Whole organism</tissue>
    </source>
</reference>
<comment type="caution">
    <text evidence="3">The sequence shown here is derived from an EMBL/GenBank/DDBJ whole genome shotgun (WGS) entry which is preliminary data.</text>
</comment>
<protein>
    <submittedName>
        <fullName evidence="3">Uncharacterized protein</fullName>
    </submittedName>
</protein>
<keyword evidence="4" id="KW-1185">Reference proteome</keyword>
<evidence type="ECO:0000313" key="4">
    <source>
        <dbReference type="Proteomes" id="UP000215902"/>
    </source>
</evidence>
<evidence type="ECO:0000313" key="2">
    <source>
        <dbReference type="EMBL" id="PAA50119.1"/>
    </source>
</evidence>
<dbReference type="EMBL" id="NIVC01003713">
    <property type="protein sequence ID" value="PAA50119.1"/>
    <property type="molecule type" value="Genomic_DNA"/>
</dbReference>
<sequence length="119" mass="12830">MFCCFQSKTPSSVESHGDKMSPAAARISNAALAEDMRQWQQAQTRINDFLRQRRTQAASDDDALYANIGERSISGPEEASVGSSRVERDGEDGEVATHAASDPEQCEAVYVVSASADSD</sequence>
<name>A0A267FK58_9PLAT</name>
<dbReference type="Proteomes" id="UP000215902">
    <property type="component" value="Unassembled WGS sequence"/>
</dbReference>
<proteinExistence type="predicted"/>
<feature type="region of interest" description="Disordered" evidence="1">
    <location>
        <begin position="67"/>
        <end position="119"/>
    </location>
</feature>
<dbReference type="EMBL" id="NIVC01000975">
    <property type="protein sequence ID" value="PAA74141.1"/>
    <property type="molecule type" value="Genomic_DNA"/>
</dbReference>